<dbReference type="EMBL" id="WJXW01000005">
    <property type="protein sequence ID" value="KAF9736275.1"/>
    <property type="molecule type" value="Genomic_DNA"/>
</dbReference>
<organism evidence="1 2">
    <name type="scientific">Paraphaeosphaeria minitans</name>
    <dbReference type="NCBI Taxonomy" id="565426"/>
    <lineage>
        <taxon>Eukaryota</taxon>
        <taxon>Fungi</taxon>
        <taxon>Dikarya</taxon>
        <taxon>Ascomycota</taxon>
        <taxon>Pezizomycotina</taxon>
        <taxon>Dothideomycetes</taxon>
        <taxon>Pleosporomycetidae</taxon>
        <taxon>Pleosporales</taxon>
        <taxon>Massarineae</taxon>
        <taxon>Didymosphaeriaceae</taxon>
        <taxon>Paraphaeosphaeria</taxon>
    </lineage>
</organism>
<proteinExistence type="predicted"/>
<evidence type="ECO:0000313" key="1">
    <source>
        <dbReference type="EMBL" id="KAF9736275.1"/>
    </source>
</evidence>
<comment type="caution">
    <text evidence="1">The sequence shown here is derived from an EMBL/GenBank/DDBJ whole genome shotgun (WGS) entry which is preliminary data.</text>
</comment>
<reference evidence="1" key="1">
    <citation type="journal article" date="2020" name="Mol. Plant Microbe Interact.">
        <title>Genome Sequence of the Biocontrol Agent Coniothyrium minitans strain Conio (IMI 134523).</title>
        <authorList>
            <person name="Patel D."/>
            <person name="Shittu T.A."/>
            <person name="Baroncelli R."/>
            <person name="Muthumeenakshi S."/>
            <person name="Osborne T.H."/>
            <person name="Janganan T.K."/>
            <person name="Sreenivasaprasad S."/>
        </authorList>
    </citation>
    <scope>NUCLEOTIDE SEQUENCE</scope>
    <source>
        <strain evidence="1">Conio</strain>
    </source>
</reference>
<evidence type="ECO:0000313" key="2">
    <source>
        <dbReference type="Proteomes" id="UP000756921"/>
    </source>
</evidence>
<dbReference type="Proteomes" id="UP000756921">
    <property type="component" value="Unassembled WGS sequence"/>
</dbReference>
<gene>
    <name evidence="1" type="ORF">PMIN01_06190</name>
</gene>
<protein>
    <submittedName>
        <fullName evidence="1">Uncharacterized protein</fullName>
    </submittedName>
</protein>
<dbReference type="AlphaFoldDB" id="A0A9P6GJT1"/>
<keyword evidence="2" id="KW-1185">Reference proteome</keyword>
<name>A0A9P6GJT1_9PLEO</name>
<accession>A0A9P6GJT1</accession>
<sequence length="88" mass="9812">MCAIWFSMLKWDANLVSLHLHGCLRKSFTKHREIDAGVARPHPEHLKARVSPPPSSFVGHEHELRPLEMAAARIARPLAATILNLGSD</sequence>